<feature type="compositionally biased region" description="Polar residues" evidence="7">
    <location>
        <begin position="316"/>
        <end position="336"/>
    </location>
</feature>
<evidence type="ECO:0000256" key="4">
    <source>
        <dbReference type="ARBA" id="ARBA00023054"/>
    </source>
</evidence>
<keyword evidence="10" id="KW-1185">Reference proteome</keyword>
<evidence type="ECO:0000256" key="6">
    <source>
        <dbReference type="ARBA" id="ARBA00023242"/>
    </source>
</evidence>
<sequence>MKRMQQNYGFSNEPTSEFPDYCPYGNNHHQFVSMGLLHNQSLANDNQSSSIISRIGSSPATASYATQHYMGLSQSDFQENRPFGDLRARNEPGFETRTSNSPFTRPDGLYNNTPFNNLCESEQILHLKNKLLGDLDDSNWQSPSAPFDANHDLRVSYTNQVERPLGYISTTFHSNNNSVSSASVSSNKTRIRWTQELHDRFVECVNRLGGHDKATPKAILKLMNTEGLTIFHVKSHLQKYRSAKYIPESVEGTTKSEKKSNTNNAANIDIKRGMQLKEALQLQLDVQRRLHEQLEIQKNLQMRIEEQGKQLKVMFDQQQKSTQTNNKCPNNLSNIPQEPDFSFFDGSDDDDDDDMVVQYGIS</sequence>
<evidence type="ECO:0000313" key="10">
    <source>
        <dbReference type="Proteomes" id="UP001632038"/>
    </source>
</evidence>
<name>A0ABD3D4Q6_9LAMI</name>
<dbReference type="InterPro" id="IPR009057">
    <property type="entry name" value="Homeodomain-like_sf"/>
</dbReference>
<keyword evidence="5" id="KW-0804">Transcription</keyword>
<feature type="domain" description="HTH myb-type" evidence="8">
    <location>
        <begin position="185"/>
        <end position="245"/>
    </location>
</feature>
<evidence type="ECO:0000256" key="1">
    <source>
        <dbReference type="ARBA" id="ARBA00004123"/>
    </source>
</evidence>
<keyword evidence="3" id="KW-0805">Transcription regulation</keyword>
<dbReference type="InterPro" id="IPR046955">
    <property type="entry name" value="PHR1-like"/>
</dbReference>
<dbReference type="PANTHER" id="PTHR31499">
    <property type="entry name" value="MYB FAMILY TRANSCRIPTION FACTOR PHL11"/>
    <property type="match status" value="1"/>
</dbReference>
<accession>A0ABD3D4Q6</accession>
<dbReference type="PROSITE" id="PS51294">
    <property type="entry name" value="HTH_MYB"/>
    <property type="match status" value="1"/>
</dbReference>
<organism evidence="9 10">
    <name type="scientific">Castilleja foliolosa</name>
    <dbReference type="NCBI Taxonomy" id="1961234"/>
    <lineage>
        <taxon>Eukaryota</taxon>
        <taxon>Viridiplantae</taxon>
        <taxon>Streptophyta</taxon>
        <taxon>Embryophyta</taxon>
        <taxon>Tracheophyta</taxon>
        <taxon>Spermatophyta</taxon>
        <taxon>Magnoliopsida</taxon>
        <taxon>eudicotyledons</taxon>
        <taxon>Gunneridae</taxon>
        <taxon>Pentapetalae</taxon>
        <taxon>asterids</taxon>
        <taxon>lamiids</taxon>
        <taxon>Lamiales</taxon>
        <taxon>Orobanchaceae</taxon>
        <taxon>Pedicularideae</taxon>
        <taxon>Castillejinae</taxon>
        <taxon>Castilleja</taxon>
    </lineage>
</organism>
<evidence type="ECO:0000256" key="2">
    <source>
        <dbReference type="ARBA" id="ARBA00006783"/>
    </source>
</evidence>
<comment type="caution">
    <text evidence="9">The sequence shown here is derived from an EMBL/GenBank/DDBJ whole genome shotgun (WGS) entry which is preliminary data.</text>
</comment>
<keyword evidence="6" id="KW-0539">Nucleus</keyword>
<dbReference type="FunFam" id="1.10.10.60:FF:000002">
    <property type="entry name" value="Myb family transcription factor"/>
    <property type="match status" value="1"/>
</dbReference>
<comment type="similarity">
    <text evidence="2">Belongs to the MYB-CC family.</text>
</comment>
<dbReference type="InterPro" id="IPR025756">
    <property type="entry name" value="Myb_CC_LHEQLE"/>
</dbReference>
<evidence type="ECO:0000256" key="5">
    <source>
        <dbReference type="ARBA" id="ARBA00023163"/>
    </source>
</evidence>
<dbReference type="Gene3D" id="1.10.10.60">
    <property type="entry name" value="Homeodomain-like"/>
    <property type="match status" value="1"/>
</dbReference>
<dbReference type="SUPFAM" id="SSF46689">
    <property type="entry name" value="Homeodomain-like"/>
    <property type="match status" value="1"/>
</dbReference>
<dbReference type="Pfam" id="PF14379">
    <property type="entry name" value="Myb_CC_LHEQLE"/>
    <property type="match status" value="1"/>
</dbReference>
<feature type="region of interest" description="Disordered" evidence="7">
    <location>
        <begin position="316"/>
        <end position="362"/>
    </location>
</feature>
<dbReference type="NCBIfam" id="TIGR01557">
    <property type="entry name" value="myb_SHAQKYF"/>
    <property type="match status" value="1"/>
</dbReference>
<feature type="region of interest" description="Disordered" evidence="7">
    <location>
        <begin position="88"/>
        <end position="107"/>
    </location>
</feature>
<dbReference type="InterPro" id="IPR017930">
    <property type="entry name" value="Myb_dom"/>
</dbReference>
<dbReference type="EMBL" id="JAVIJP010000026">
    <property type="protein sequence ID" value="KAL3637275.1"/>
    <property type="molecule type" value="Genomic_DNA"/>
</dbReference>
<reference evidence="10" key="1">
    <citation type="journal article" date="2024" name="IScience">
        <title>Strigolactones Initiate the Formation of Haustorium-like Structures in Castilleja.</title>
        <authorList>
            <person name="Buerger M."/>
            <person name="Peterson D."/>
            <person name="Chory J."/>
        </authorList>
    </citation>
    <scope>NUCLEOTIDE SEQUENCE [LARGE SCALE GENOMIC DNA]</scope>
</reference>
<comment type="subcellular location">
    <subcellularLocation>
        <location evidence="1">Nucleus</location>
    </subcellularLocation>
</comment>
<dbReference type="Pfam" id="PF00249">
    <property type="entry name" value="Myb_DNA-binding"/>
    <property type="match status" value="1"/>
</dbReference>
<dbReference type="Proteomes" id="UP001632038">
    <property type="component" value="Unassembled WGS sequence"/>
</dbReference>
<dbReference type="GO" id="GO:0005634">
    <property type="term" value="C:nucleus"/>
    <property type="evidence" value="ECO:0007669"/>
    <property type="project" value="UniProtKB-SubCell"/>
</dbReference>
<evidence type="ECO:0000256" key="3">
    <source>
        <dbReference type="ARBA" id="ARBA00023015"/>
    </source>
</evidence>
<dbReference type="InterPro" id="IPR006447">
    <property type="entry name" value="Myb_dom_plants"/>
</dbReference>
<evidence type="ECO:0000259" key="8">
    <source>
        <dbReference type="PROSITE" id="PS51294"/>
    </source>
</evidence>
<gene>
    <name evidence="9" type="ORF">CASFOL_019574</name>
</gene>
<proteinExistence type="inferred from homology"/>
<protein>
    <recommendedName>
        <fullName evidence="8">HTH myb-type domain-containing protein</fullName>
    </recommendedName>
</protein>
<feature type="compositionally biased region" description="Acidic residues" evidence="7">
    <location>
        <begin position="346"/>
        <end position="355"/>
    </location>
</feature>
<dbReference type="PANTHER" id="PTHR31499:SF85">
    <property type="entry name" value="TRANSCRIPTION FACTOR MYB-RELATED FAMILY"/>
    <property type="match status" value="1"/>
</dbReference>
<evidence type="ECO:0000256" key="7">
    <source>
        <dbReference type="SAM" id="MobiDB-lite"/>
    </source>
</evidence>
<dbReference type="AlphaFoldDB" id="A0ABD3D4Q6"/>
<dbReference type="InterPro" id="IPR001005">
    <property type="entry name" value="SANT/Myb"/>
</dbReference>
<evidence type="ECO:0000313" key="9">
    <source>
        <dbReference type="EMBL" id="KAL3637275.1"/>
    </source>
</evidence>
<keyword evidence="4" id="KW-0175">Coiled coil</keyword>